<dbReference type="PANTHER" id="PTHR42718:SF39">
    <property type="entry name" value="ACTINORHODIN TRANSPORTER-RELATED"/>
    <property type="match status" value="1"/>
</dbReference>
<keyword evidence="3 5" id="KW-1133">Transmembrane helix</keyword>
<dbReference type="AlphaFoldDB" id="A0A4U9W0X8"/>
<feature type="transmembrane region" description="Helical" evidence="5">
    <location>
        <begin position="227"/>
        <end position="246"/>
    </location>
</feature>
<dbReference type="InterPro" id="IPR036259">
    <property type="entry name" value="MFS_trans_sf"/>
</dbReference>
<dbReference type="EMBL" id="LR590484">
    <property type="protein sequence ID" value="VTR50551.1"/>
    <property type="molecule type" value="Genomic_DNA"/>
</dbReference>
<feature type="transmembrane region" description="Helical" evidence="5">
    <location>
        <begin position="400"/>
        <end position="422"/>
    </location>
</feature>
<dbReference type="GO" id="GO:0016020">
    <property type="term" value="C:membrane"/>
    <property type="evidence" value="ECO:0007669"/>
    <property type="project" value="UniProtKB-SubCell"/>
</dbReference>
<dbReference type="EMBL" id="JBEOQB010000004">
    <property type="protein sequence ID" value="MEZ0453004.1"/>
    <property type="molecule type" value="Genomic_DNA"/>
</dbReference>
<name>A0A4U9W0X8_9SPHI</name>
<feature type="transmembrane region" description="Helical" evidence="5">
    <location>
        <begin position="271"/>
        <end position="291"/>
    </location>
</feature>
<feature type="transmembrane region" description="Helical" evidence="5">
    <location>
        <begin position="12"/>
        <end position="33"/>
    </location>
</feature>
<dbReference type="KEGG" id="stha:NCTC11429_04129"/>
<feature type="transmembrane region" description="Helical" evidence="5">
    <location>
        <begin position="442"/>
        <end position="461"/>
    </location>
</feature>
<dbReference type="GeneID" id="78464744"/>
<reference evidence="7 10" key="2">
    <citation type="submission" date="2024-06" db="EMBL/GenBank/DDBJ databases">
        <title>Soil Sphingobacterium thalpophilum.</title>
        <authorList>
            <person name="Yang J."/>
            <person name="Li J."/>
        </authorList>
    </citation>
    <scope>NUCLEOTIDE SEQUENCE [LARGE SCALE GENOMIC DNA]</scope>
    <source>
        <strain evidence="7 10">22g91tb</strain>
    </source>
</reference>
<protein>
    <submittedName>
        <fullName evidence="7">MFS transporter</fullName>
    </submittedName>
    <submittedName>
        <fullName evidence="8">Spectinomycin tetracycline efflux pump</fullName>
    </submittedName>
</protein>
<evidence type="ECO:0000256" key="1">
    <source>
        <dbReference type="ARBA" id="ARBA00004141"/>
    </source>
</evidence>
<dbReference type="SUPFAM" id="SSF103473">
    <property type="entry name" value="MFS general substrate transporter"/>
    <property type="match status" value="2"/>
</dbReference>
<evidence type="ECO:0000313" key="7">
    <source>
        <dbReference type="EMBL" id="MEZ0453004.1"/>
    </source>
</evidence>
<feature type="transmembrane region" description="Helical" evidence="5">
    <location>
        <begin position="169"/>
        <end position="189"/>
    </location>
</feature>
<reference evidence="8 9" key="1">
    <citation type="submission" date="2019-05" db="EMBL/GenBank/DDBJ databases">
        <authorList>
            <consortium name="Pathogen Informatics"/>
        </authorList>
    </citation>
    <scope>NUCLEOTIDE SEQUENCE [LARGE SCALE GENOMIC DNA]</scope>
    <source>
        <strain evidence="8 9">NCTC11429</strain>
    </source>
</reference>
<dbReference type="Proteomes" id="UP001566204">
    <property type="component" value="Unassembled WGS sequence"/>
</dbReference>
<keyword evidence="4 5" id="KW-0472">Membrane</keyword>
<feature type="transmembrane region" description="Helical" evidence="5">
    <location>
        <begin position="138"/>
        <end position="157"/>
    </location>
</feature>
<dbReference type="Pfam" id="PF07690">
    <property type="entry name" value="MFS_1"/>
    <property type="match status" value="1"/>
</dbReference>
<proteinExistence type="predicted"/>
<dbReference type="GO" id="GO:0022857">
    <property type="term" value="F:transmembrane transporter activity"/>
    <property type="evidence" value="ECO:0007669"/>
    <property type="project" value="InterPro"/>
</dbReference>
<evidence type="ECO:0000256" key="5">
    <source>
        <dbReference type="SAM" id="Phobius"/>
    </source>
</evidence>
<feature type="transmembrane region" description="Helical" evidence="5">
    <location>
        <begin position="311"/>
        <end position="329"/>
    </location>
</feature>
<comment type="subcellular location">
    <subcellularLocation>
        <location evidence="1">Membrane</location>
        <topology evidence="1">Multi-pass membrane protein</topology>
    </subcellularLocation>
</comment>
<evidence type="ECO:0000256" key="4">
    <source>
        <dbReference type="ARBA" id="ARBA00023136"/>
    </source>
</evidence>
<keyword evidence="10" id="KW-1185">Reference proteome</keyword>
<feature type="transmembrane region" description="Helical" evidence="5">
    <location>
        <begin position="76"/>
        <end position="99"/>
    </location>
</feature>
<dbReference type="Gene3D" id="1.20.1250.20">
    <property type="entry name" value="MFS general substrate transporter like domains"/>
    <property type="match status" value="1"/>
</dbReference>
<feature type="transmembrane region" description="Helical" evidence="5">
    <location>
        <begin position="367"/>
        <end position="388"/>
    </location>
</feature>
<evidence type="ECO:0000256" key="3">
    <source>
        <dbReference type="ARBA" id="ARBA00022989"/>
    </source>
</evidence>
<dbReference type="RefSeq" id="WP_028069534.1">
    <property type="nucleotide sequence ID" value="NZ_JBEOQA010000002.1"/>
</dbReference>
<keyword evidence="2 5" id="KW-0812">Transmembrane</keyword>
<organism evidence="8 9">
    <name type="scientific">Sphingobacterium thalpophilum</name>
    <dbReference type="NCBI Taxonomy" id="259"/>
    <lineage>
        <taxon>Bacteria</taxon>
        <taxon>Pseudomonadati</taxon>
        <taxon>Bacteroidota</taxon>
        <taxon>Sphingobacteriia</taxon>
        <taxon>Sphingobacteriales</taxon>
        <taxon>Sphingobacteriaceae</taxon>
        <taxon>Sphingobacterium</taxon>
    </lineage>
</organism>
<dbReference type="PANTHER" id="PTHR42718">
    <property type="entry name" value="MAJOR FACILITATOR SUPERFAMILY MULTIDRUG TRANSPORTER MFSC"/>
    <property type="match status" value="1"/>
</dbReference>
<dbReference type="Gene3D" id="1.20.1720.10">
    <property type="entry name" value="Multidrug resistance protein D"/>
    <property type="match status" value="1"/>
</dbReference>
<dbReference type="CDD" id="cd17321">
    <property type="entry name" value="MFS_MMR_MDR_like"/>
    <property type="match status" value="1"/>
</dbReference>
<feature type="transmembrane region" description="Helical" evidence="5">
    <location>
        <begin position="336"/>
        <end position="355"/>
    </location>
</feature>
<feature type="transmembrane region" description="Helical" evidence="5">
    <location>
        <begin position="105"/>
        <end position="126"/>
    </location>
</feature>
<dbReference type="InterPro" id="IPR020846">
    <property type="entry name" value="MFS_dom"/>
</dbReference>
<feature type="transmembrane region" description="Helical" evidence="5">
    <location>
        <begin position="45"/>
        <end position="64"/>
    </location>
</feature>
<feature type="domain" description="Major facilitator superfamily (MFS) profile" evidence="6">
    <location>
        <begin position="10"/>
        <end position="471"/>
    </location>
</feature>
<evidence type="ECO:0000259" key="6">
    <source>
        <dbReference type="PROSITE" id="PS50850"/>
    </source>
</evidence>
<gene>
    <name evidence="8" type="primary">stp_1</name>
    <name evidence="7" type="ORF">ABTW24_15510</name>
    <name evidence="8" type="ORF">NCTC11429_04129</name>
</gene>
<dbReference type="InterPro" id="IPR011701">
    <property type="entry name" value="MFS"/>
</dbReference>
<evidence type="ECO:0000313" key="9">
    <source>
        <dbReference type="Proteomes" id="UP000308196"/>
    </source>
</evidence>
<feature type="transmembrane region" description="Helical" evidence="5">
    <location>
        <begin position="201"/>
        <end position="221"/>
    </location>
</feature>
<sequence>MRLLNKELIQIGLLSVGIFLFVIDLFIINVSLPTMQHALELDNSATQWIIVLYVIGYASLLINAGNAGDHYGKKRLYLLGMAGFTVASVVCGLSGNIYLLLLGRLLQGISSGLMVPQGIALITVLFEDPGKRTMALGVYGTIAGLASVIGQLMGGILPDQDWISESWRLIFLINIPIGILAFAAAYRNIPLDHASARTKIALSPMVRLFVLLMGIIYPLIMGPELHWPFWTVLLLGASIMLTVLFIKRERRLYKTSRQVLLNFSLFRSRTFNLGLLAALSYYMVQDAYFIINSNFLQAHKGFTPTMTGIAFVYQGVGYVLASMLVGKLVQRFGKAVVLTGLLIMILGLAVHLFMLDKQMVPEGQIHVLFFCYGIGCGSVLPALMTLALKDLDKELIGVGSAIYLTVQQLAICLGIAFIVGLFLHHNDVSFFGLNNLRTGYGYATSLSIVLLLTVACAIAFLPAGTHQPASSDA</sequence>
<evidence type="ECO:0000313" key="10">
    <source>
        <dbReference type="Proteomes" id="UP001566204"/>
    </source>
</evidence>
<evidence type="ECO:0000256" key="2">
    <source>
        <dbReference type="ARBA" id="ARBA00022692"/>
    </source>
</evidence>
<dbReference type="Proteomes" id="UP000308196">
    <property type="component" value="Chromosome"/>
</dbReference>
<evidence type="ECO:0000313" key="8">
    <source>
        <dbReference type="EMBL" id="VTR50551.1"/>
    </source>
</evidence>
<accession>A0A4U9W0X8</accession>
<dbReference type="PROSITE" id="PS50850">
    <property type="entry name" value="MFS"/>
    <property type="match status" value="1"/>
</dbReference>
<dbReference type="STRING" id="1123265.GCA_000686625_02374"/>